<reference evidence="2 3" key="1">
    <citation type="submission" date="2018-08" db="EMBL/GenBank/DDBJ databases">
        <title>Lactobacillus suantsai sp. nov., isolated from traditional fermented suan-tsai in Taiwan.</title>
        <authorList>
            <person name="Huang C.-H."/>
        </authorList>
    </citation>
    <scope>NUCLEOTIDE SEQUENCE [LARGE SCALE GENOMIC DNA]</scope>
    <source>
        <strain evidence="2 3">BCRC 12945</strain>
    </source>
</reference>
<dbReference type="AlphaFoldDB" id="A0A4Q0VFQ7"/>
<evidence type="ECO:0000313" key="3">
    <source>
        <dbReference type="Proteomes" id="UP000290602"/>
    </source>
</evidence>
<dbReference type="RefSeq" id="WP_129033394.1">
    <property type="nucleotide sequence ID" value="NZ_CP059603.1"/>
</dbReference>
<evidence type="ECO:0000259" key="1">
    <source>
        <dbReference type="Pfam" id="PF13936"/>
    </source>
</evidence>
<dbReference type="Proteomes" id="UP000290602">
    <property type="component" value="Unassembled WGS sequence"/>
</dbReference>
<dbReference type="Pfam" id="PF13936">
    <property type="entry name" value="HTH_38"/>
    <property type="match status" value="1"/>
</dbReference>
<gene>
    <name evidence="2" type="ORF">DXH47_11290</name>
</gene>
<organism evidence="2 3">
    <name type="scientific">Levilactobacillus suantsaii</name>
    <dbReference type="NCBI Taxonomy" id="2292255"/>
    <lineage>
        <taxon>Bacteria</taxon>
        <taxon>Bacillati</taxon>
        <taxon>Bacillota</taxon>
        <taxon>Bacilli</taxon>
        <taxon>Lactobacillales</taxon>
        <taxon>Lactobacillaceae</taxon>
        <taxon>Levilactobacillus</taxon>
    </lineage>
</organism>
<dbReference type="InterPro" id="IPR025246">
    <property type="entry name" value="IS30-like_HTH"/>
</dbReference>
<feature type="domain" description="Transposase IS30-like HTH" evidence="1">
    <location>
        <begin position="2"/>
        <end position="42"/>
    </location>
</feature>
<name>A0A4Q0VFQ7_9LACO</name>
<dbReference type="GO" id="GO:0005829">
    <property type="term" value="C:cytosol"/>
    <property type="evidence" value="ECO:0007669"/>
    <property type="project" value="TreeGrafter"/>
</dbReference>
<sequence length="108" mass="12789">MSYHHFIISERESILEFSAKGMTIRAIALWLKRSPRSVSREMNWLPGRCSSSKSQKNYRAKRCHSYKPRILDQKSILCQKVIELIEEHQWSPEQIAKRMVLENYGHIS</sequence>
<dbReference type="PANTHER" id="PTHR10948:SF23">
    <property type="entry name" value="TRANSPOSASE INSI FOR INSERTION SEQUENCE ELEMENT IS30A-RELATED"/>
    <property type="match status" value="1"/>
</dbReference>
<accession>A0A4Q0VFQ7</accession>
<dbReference type="PANTHER" id="PTHR10948">
    <property type="entry name" value="TRANSPOSASE"/>
    <property type="match status" value="1"/>
</dbReference>
<evidence type="ECO:0000313" key="2">
    <source>
        <dbReference type="EMBL" id="RXI75812.1"/>
    </source>
</evidence>
<dbReference type="GO" id="GO:0004803">
    <property type="term" value="F:transposase activity"/>
    <property type="evidence" value="ECO:0007669"/>
    <property type="project" value="TreeGrafter"/>
</dbReference>
<proteinExistence type="predicted"/>
<keyword evidence="3" id="KW-1185">Reference proteome</keyword>
<comment type="caution">
    <text evidence="2">The sequence shown here is derived from an EMBL/GenBank/DDBJ whole genome shotgun (WGS) entry which is preliminary data.</text>
</comment>
<dbReference type="GO" id="GO:0032196">
    <property type="term" value="P:transposition"/>
    <property type="evidence" value="ECO:0007669"/>
    <property type="project" value="TreeGrafter"/>
</dbReference>
<dbReference type="InterPro" id="IPR051917">
    <property type="entry name" value="Transposase-Integrase"/>
</dbReference>
<dbReference type="EMBL" id="QXIL01000042">
    <property type="protein sequence ID" value="RXI75812.1"/>
    <property type="molecule type" value="Genomic_DNA"/>
</dbReference>
<dbReference type="OrthoDB" id="9781678at2"/>
<protein>
    <recommendedName>
        <fullName evidence="1">Transposase IS30-like HTH domain-containing protein</fullName>
    </recommendedName>
</protein>